<evidence type="ECO:0000313" key="1">
    <source>
        <dbReference type="EMBL" id="EKD66112.1"/>
    </source>
</evidence>
<accession>K2AWF6</accession>
<gene>
    <name evidence="1" type="ORF">ACD_49C00064G0015</name>
</gene>
<organism evidence="1">
    <name type="scientific">uncultured bacterium</name>
    <name type="common">gcode 4</name>
    <dbReference type="NCBI Taxonomy" id="1234023"/>
    <lineage>
        <taxon>Bacteria</taxon>
        <taxon>environmental samples</taxon>
    </lineage>
</organism>
<comment type="caution">
    <text evidence="1">The sequence shown here is derived from an EMBL/GenBank/DDBJ whole genome shotgun (WGS) entry which is preliminary data.</text>
</comment>
<sequence length="89" mass="10429">MIFVKIFYGILLFATGLVIIKYRKIVYEWTGKFAWAERYLWSGGTVIVLTLIGLLLMFLGVTFPFWMYETLTKPTNIEQTNNSEIPRQN</sequence>
<name>K2AWF6_9BACT</name>
<proteinExistence type="predicted"/>
<dbReference type="AlphaFoldDB" id="K2AWF6"/>
<reference evidence="1" key="1">
    <citation type="journal article" date="2012" name="Science">
        <title>Fermentation, hydrogen, and sulfur metabolism in multiple uncultivated bacterial phyla.</title>
        <authorList>
            <person name="Wrighton K.C."/>
            <person name="Thomas B.C."/>
            <person name="Sharon I."/>
            <person name="Miller C.S."/>
            <person name="Castelle C.J."/>
            <person name="VerBerkmoes N.C."/>
            <person name="Wilkins M.J."/>
            <person name="Hettich R.L."/>
            <person name="Lipton M.S."/>
            <person name="Williams K.H."/>
            <person name="Long P.E."/>
            <person name="Banfield J.F."/>
        </authorList>
    </citation>
    <scope>NUCLEOTIDE SEQUENCE [LARGE SCALE GENOMIC DNA]</scope>
</reference>
<dbReference type="EMBL" id="AMFJ01021650">
    <property type="protein sequence ID" value="EKD66112.1"/>
    <property type="molecule type" value="Genomic_DNA"/>
</dbReference>
<protein>
    <submittedName>
        <fullName evidence="1">Uncharacterized protein</fullName>
    </submittedName>
</protein>